<dbReference type="EMBL" id="CAEZUG010000072">
    <property type="protein sequence ID" value="CAB4599038.1"/>
    <property type="molecule type" value="Genomic_DNA"/>
</dbReference>
<name>A0A6J6GQJ7_9ZZZZ</name>
<gene>
    <name evidence="1" type="ORF">UFOPK1795_01061</name>
    <name evidence="2" type="ORF">UFOPK2275_01028</name>
</gene>
<dbReference type="AlphaFoldDB" id="A0A6J6GQJ7"/>
<accession>A0A6J6GQJ7</accession>
<protein>
    <submittedName>
        <fullName evidence="1">Unannotated protein</fullName>
    </submittedName>
</protein>
<proteinExistence type="predicted"/>
<evidence type="ECO:0000313" key="2">
    <source>
        <dbReference type="EMBL" id="CAB4670357.1"/>
    </source>
</evidence>
<dbReference type="Pfam" id="PF05258">
    <property type="entry name" value="DciA"/>
    <property type="match status" value="1"/>
</dbReference>
<sequence>MEKRDLALDLFKTFKTKAIRKINKPAPTQRTGTPGDPELIGEVLSNLISEREWDSGLAEGNLFITWASIVGADIAGHTTPISISDGVLTIQTSSTAWATQLTLVGPQLLATIQNDPSGATIEKLVFFGPTGPTWKKGIRTIRNARGARDTYG</sequence>
<reference evidence="1" key="1">
    <citation type="submission" date="2020-05" db="EMBL/GenBank/DDBJ databases">
        <authorList>
            <person name="Chiriac C."/>
            <person name="Salcher M."/>
            <person name="Ghai R."/>
            <person name="Kavagutti S V."/>
        </authorList>
    </citation>
    <scope>NUCLEOTIDE SEQUENCE</scope>
</reference>
<dbReference type="PANTHER" id="PTHR36456">
    <property type="entry name" value="UPF0232 PROTEIN SCO3875"/>
    <property type="match status" value="1"/>
</dbReference>
<dbReference type="InterPro" id="IPR007922">
    <property type="entry name" value="DciA-like"/>
</dbReference>
<dbReference type="EMBL" id="CAEZWQ010000142">
    <property type="protein sequence ID" value="CAB4670357.1"/>
    <property type="molecule type" value="Genomic_DNA"/>
</dbReference>
<dbReference type="PANTHER" id="PTHR36456:SF1">
    <property type="entry name" value="UPF0232 PROTEIN SCO3875"/>
    <property type="match status" value="1"/>
</dbReference>
<evidence type="ECO:0000313" key="1">
    <source>
        <dbReference type="EMBL" id="CAB4599038.1"/>
    </source>
</evidence>
<organism evidence="1">
    <name type="scientific">freshwater metagenome</name>
    <dbReference type="NCBI Taxonomy" id="449393"/>
    <lineage>
        <taxon>unclassified sequences</taxon>
        <taxon>metagenomes</taxon>
        <taxon>ecological metagenomes</taxon>
    </lineage>
</organism>